<comment type="subcellular location">
    <subcellularLocation>
        <location evidence="1 10">Cytoplasm</location>
    </subcellularLocation>
</comment>
<evidence type="ECO:0000256" key="12">
    <source>
        <dbReference type="RuleBase" id="RU004478"/>
    </source>
</evidence>
<feature type="region of interest" description="Disordered" evidence="13">
    <location>
        <begin position="1"/>
        <end position="78"/>
    </location>
</feature>
<dbReference type="GO" id="GO:0000774">
    <property type="term" value="F:adenyl-nucleotide exchange factor activity"/>
    <property type="evidence" value="ECO:0007669"/>
    <property type="project" value="InterPro"/>
</dbReference>
<reference evidence="14" key="2">
    <citation type="journal article" date="2021" name="Data Brief">
        <title>Draft genome sequence data of the facultative, thermophilic, xylanolytic bacterium Paenibacillus sp. strain DA-C8.</title>
        <authorList>
            <person name="Chhe C."/>
            <person name="Uke A."/>
            <person name="Baramee S."/>
            <person name="Ungkulpasvich U."/>
            <person name="Tachaapaikoon C."/>
            <person name="Pason P."/>
            <person name="Waeonukul R."/>
            <person name="Ratanakhanokchai K."/>
            <person name="Kosugi A."/>
        </authorList>
    </citation>
    <scope>NUCLEOTIDE SEQUENCE</scope>
    <source>
        <strain evidence="14">DA-C8</strain>
    </source>
</reference>
<evidence type="ECO:0000256" key="7">
    <source>
        <dbReference type="ARBA" id="ARBA00053401"/>
    </source>
</evidence>
<comment type="function">
    <text evidence="7 10 11">Participates actively in the response to hyperosmotic and heat shock by preventing the aggregation of stress-denatured proteins, in association with DnaK and GrpE. It is the nucleotide exchange factor for DnaK and may function as a thermosensor. Unfolded proteins bind initially to DnaJ; upon interaction with the DnaJ-bound protein, DnaK hydrolyzes its bound ATP, resulting in the formation of a stable complex. GrpE releases ADP from DnaK; ATP binding to DnaK triggers the release of the substrate protein, thus completing the reaction cycle. Several rounds of ATP-dependent interactions between DnaJ, DnaK and GrpE are required for fully efficient folding.</text>
</comment>
<dbReference type="Proteomes" id="UP000654993">
    <property type="component" value="Unassembled WGS sequence"/>
</dbReference>
<dbReference type="PRINTS" id="PR00773">
    <property type="entry name" value="GRPEPROTEIN"/>
</dbReference>
<dbReference type="Gene3D" id="3.90.20.20">
    <property type="match status" value="1"/>
</dbReference>
<feature type="compositionally biased region" description="Basic and acidic residues" evidence="13">
    <location>
        <begin position="8"/>
        <end position="19"/>
    </location>
</feature>
<dbReference type="InterPro" id="IPR000740">
    <property type="entry name" value="GrpE"/>
</dbReference>
<evidence type="ECO:0000313" key="15">
    <source>
        <dbReference type="Proteomes" id="UP000654993"/>
    </source>
</evidence>
<dbReference type="GO" id="GO:0005737">
    <property type="term" value="C:cytoplasm"/>
    <property type="evidence" value="ECO:0007669"/>
    <property type="project" value="UniProtKB-SubCell"/>
</dbReference>
<dbReference type="CDD" id="cd00446">
    <property type="entry name" value="GrpE"/>
    <property type="match status" value="1"/>
</dbReference>
<evidence type="ECO:0000313" key="14">
    <source>
        <dbReference type="EMBL" id="GFR37382.1"/>
    </source>
</evidence>
<evidence type="ECO:0000256" key="3">
    <source>
        <dbReference type="ARBA" id="ARBA00011738"/>
    </source>
</evidence>
<dbReference type="InterPro" id="IPR009012">
    <property type="entry name" value="GrpE_head"/>
</dbReference>
<comment type="similarity">
    <text evidence="2 10 12">Belongs to the GrpE family.</text>
</comment>
<dbReference type="SUPFAM" id="SSF51064">
    <property type="entry name" value="Head domain of nucleotide exchange factor GrpE"/>
    <property type="match status" value="1"/>
</dbReference>
<gene>
    <name evidence="10" type="primary">grpE</name>
    <name evidence="14" type="ORF">PRECH8_06780</name>
</gene>
<name>A0A916QAW9_9BACL</name>
<proteinExistence type="inferred from homology"/>
<sequence>MDANNESVKQEETVQETKQDAPVQEQTSETDVHAAAQGADVQDESTPEADPAGGSEAQAAADAETADAAAEASSTPDAAQAEIEVLQRQLEEHKQRLLRVQADYDNFRRRTRQEKEDLYKYAVSDVIETLLPVLDNFDRALASAHNGNDYDALVKGIDMIFRQFKQVLEQAGLTAMNAVGQPFNPEYHEAVMTEESEDHEEGIVLEELQKGYMFKDKVLRPAMVKVSG</sequence>
<accession>A0A916QAW9</accession>
<evidence type="ECO:0000256" key="5">
    <source>
        <dbReference type="ARBA" id="ARBA00023016"/>
    </source>
</evidence>
<keyword evidence="5 10" id="KW-0346">Stress response</keyword>
<evidence type="ECO:0000256" key="4">
    <source>
        <dbReference type="ARBA" id="ARBA00022490"/>
    </source>
</evidence>
<comment type="caution">
    <text evidence="14">The sequence shown here is derived from an EMBL/GenBank/DDBJ whole genome shotgun (WGS) entry which is preliminary data.</text>
</comment>
<evidence type="ECO:0000256" key="2">
    <source>
        <dbReference type="ARBA" id="ARBA00009054"/>
    </source>
</evidence>
<feature type="compositionally biased region" description="Low complexity" evidence="13">
    <location>
        <begin position="49"/>
        <end position="78"/>
    </location>
</feature>
<dbReference type="GO" id="GO:0051087">
    <property type="term" value="F:protein-folding chaperone binding"/>
    <property type="evidence" value="ECO:0007669"/>
    <property type="project" value="InterPro"/>
</dbReference>
<dbReference type="PANTHER" id="PTHR21237:SF23">
    <property type="entry name" value="GRPE PROTEIN HOMOLOG, MITOCHONDRIAL"/>
    <property type="match status" value="1"/>
</dbReference>
<dbReference type="InterPro" id="IPR013805">
    <property type="entry name" value="GrpE_CC"/>
</dbReference>
<dbReference type="GO" id="GO:0042803">
    <property type="term" value="F:protein homodimerization activity"/>
    <property type="evidence" value="ECO:0007669"/>
    <property type="project" value="InterPro"/>
</dbReference>
<dbReference type="EMBL" id="BMAQ01000005">
    <property type="protein sequence ID" value="GFR37382.1"/>
    <property type="molecule type" value="Genomic_DNA"/>
</dbReference>
<protein>
    <recommendedName>
        <fullName evidence="8 10">Protein GrpE</fullName>
    </recommendedName>
    <alternativeName>
        <fullName evidence="9 10">HSP-70 cofactor</fullName>
    </alternativeName>
</protein>
<keyword evidence="15" id="KW-1185">Reference proteome</keyword>
<dbReference type="FunFam" id="2.30.22.10:FF:000001">
    <property type="entry name" value="Protein GrpE"/>
    <property type="match status" value="1"/>
</dbReference>
<dbReference type="Pfam" id="PF01025">
    <property type="entry name" value="GrpE"/>
    <property type="match status" value="1"/>
</dbReference>
<dbReference type="AlphaFoldDB" id="A0A916QAW9"/>
<dbReference type="GO" id="GO:0051082">
    <property type="term" value="F:unfolded protein binding"/>
    <property type="evidence" value="ECO:0007669"/>
    <property type="project" value="TreeGrafter"/>
</dbReference>
<evidence type="ECO:0000256" key="10">
    <source>
        <dbReference type="HAMAP-Rule" id="MF_01151"/>
    </source>
</evidence>
<comment type="subunit">
    <text evidence="3 10">Homodimer.</text>
</comment>
<reference evidence="14" key="1">
    <citation type="submission" date="2020-08" db="EMBL/GenBank/DDBJ databases">
        <authorList>
            <person name="Uke A."/>
            <person name="Chhe C."/>
            <person name="Baramee S."/>
            <person name="Kosugi A."/>
        </authorList>
    </citation>
    <scope>NUCLEOTIDE SEQUENCE</scope>
    <source>
        <strain evidence="14">DA-C8</strain>
    </source>
</reference>
<dbReference type="PROSITE" id="PS01071">
    <property type="entry name" value="GRPE"/>
    <property type="match status" value="1"/>
</dbReference>
<dbReference type="SUPFAM" id="SSF58014">
    <property type="entry name" value="Coiled-coil domain of nucleotide exchange factor GrpE"/>
    <property type="match status" value="1"/>
</dbReference>
<evidence type="ECO:0000256" key="11">
    <source>
        <dbReference type="RuleBase" id="RU000639"/>
    </source>
</evidence>
<dbReference type="NCBIfam" id="NF010738">
    <property type="entry name" value="PRK14140.1"/>
    <property type="match status" value="1"/>
</dbReference>
<organism evidence="14 15">
    <name type="scientific">Insulibacter thermoxylanivorax</name>
    <dbReference type="NCBI Taxonomy" id="2749268"/>
    <lineage>
        <taxon>Bacteria</taxon>
        <taxon>Bacillati</taxon>
        <taxon>Bacillota</taxon>
        <taxon>Bacilli</taxon>
        <taxon>Bacillales</taxon>
        <taxon>Paenibacillaceae</taxon>
        <taxon>Insulibacter</taxon>
    </lineage>
</organism>
<evidence type="ECO:0000256" key="9">
    <source>
        <dbReference type="ARBA" id="ARBA00076414"/>
    </source>
</evidence>
<evidence type="ECO:0000256" key="6">
    <source>
        <dbReference type="ARBA" id="ARBA00023186"/>
    </source>
</evidence>
<keyword evidence="6 10" id="KW-0143">Chaperone</keyword>
<dbReference type="HAMAP" id="MF_01151">
    <property type="entry name" value="GrpE"/>
    <property type="match status" value="1"/>
</dbReference>
<dbReference type="PANTHER" id="PTHR21237">
    <property type="entry name" value="GRPE PROTEIN"/>
    <property type="match status" value="1"/>
</dbReference>
<evidence type="ECO:0000256" key="8">
    <source>
        <dbReference type="ARBA" id="ARBA00072274"/>
    </source>
</evidence>
<dbReference type="RefSeq" id="WP_200965668.1">
    <property type="nucleotide sequence ID" value="NZ_BMAQ01000005.1"/>
</dbReference>
<evidence type="ECO:0000256" key="13">
    <source>
        <dbReference type="SAM" id="MobiDB-lite"/>
    </source>
</evidence>
<evidence type="ECO:0000256" key="1">
    <source>
        <dbReference type="ARBA" id="ARBA00004496"/>
    </source>
</evidence>
<keyword evidence="4 10" id="KW-0963">Cytoplasm</keyword>
<dbReference type="Gene3D" id="2.30.22.10">
    <property type="entry name" value="Head domain of nucleotide exchange factor GrpE"/>
    <property type="match status" value="1"/>
</dbReference>
<dbReference type="GO" id="GO:0006457">
    <property type="term" value="P:protein folding"/>
    <property type="evidence" value="ECO:0007669"/>
    <property type="project" value="InterPro"/>
</dbReference>